<name>A0A0D6LAW2_9BILA</name>
<protein>
    <submittedName>
        <fullName evidence="1">Uncharacterized protein</fullName>
    </submittedName>
</protein>
<keyword evidence="2" id="KW-1185">Reference proteome</keyword>
<reference evidence="1 2" key="1">
    <citation type="submission" date="2013-05" db="EMBL/GenBank/DDBJ databases">
        <title>Draft genome of the parasitic nematode Anyclostoma ceylanicum.</title>
        <authorList>
            <person name="Mitreva M."/>
        </authorList>
    </citation>
    <scope>NUCLEOTIDE SEQUENCE [LARGE SCALE GENOMIC DNA]</scope>
</reference>
<organism evidence="1 2">
    <name type="scientific">Ancylostoma ceylanicum</name>
    <dbReference type="NCBI Taxonomy" id="53326"/>
    <lineage>
        <taxon>Eukaryota</taxon>
        <taxon>Metazoa</taxon>
        <taxon>Ecdysozoa</taxon>
        <taxon>Nematoda</taxon>
        <taxon>Chromadorea</taxon>
        <taxon>Rhabditida</taxon>
        <taxon>Rhabditina</taxon>
        <taxon>Rhabditomorpha</taxon>
        <taxon>Strongyloidea</taxon>
        <taxon>Ancylostomatidae</taxon>
        <taxon>Ancylostomatinae</taxon>
        <taxon>Ancylostoma</taxon>
    </lineage>
</organism>
<dbReference type="EMBL" id="KE125354">
    <property type="protein sequence ID" value="EPB69004.1"/>
    <property type="molecule type" value="Genomic_DNA"/>
</dbReference>
<dbReference type="Proteomes" id="UP000054495">
    <property type="component" value="Unassembled WGS sequence"/>
</dbReference>
<proteinExistence type="predicted"/>
<evidence type="ECO:0000313" key="2">
    <source>
        <dbReference type="Proteomes" id="UP000054495"/>
    </source>
</evidence>
<evidence type="ECO:0000313" key="1">
    <source>
        <dbReference type="EMBL" id="EPB69004.1"/>
    </source>
</evidence>
<dbReference type="AlphaFoldDB" id="A0A0D6LAW2"/>
<sequence>MPIRLKSKVYRTVVRPVALYGTECWAAKAYFRARDCSNVEMDMWYLIAFLVCLDVVHAHVQCRCPQRKPTDPVPDFVITAKIVKDEGFENGFKKYGIRGTRVLKPSDRTDFDSTIYTLSETTVFFNVTLKGRSEFTKDGKKPLVKGCELLGGCQEGLDDDQ</sequence>
<gene>
    <name evidence="1" type="ORF">ANCCEY_11913</name>
</gene>
<accession>A0A0D6LAW2</accession>